<comment type="similarity">
    <text evidence="7">Belongs to the binding-protein-dependent transport system permease family.</text>
</comment>
<organism evidence="9 10">
    <name type="scientific">Candidatus Marsarchaeota G1 archaeon BE_D</name>
    <dbReference type="NCBI Taxonomy" id="1978156"/>
    <lineage>
        <taxon>Archaea</taxon>
        <taxon>Candidatus Marsarchaeota</taxon>
        <taxon>Candidatus Marsarchaeota group 1</taxon>
    </lineage>
</organism>
<comment type="caution">
    <text evidence="9">The sequence shown here is derived from an EMBL/GenBank/DDBJ whole genome shotgun (WGS) entry which is preliminary data.</text>
</comment>
<dbReference type="CDD" id="cd06261">
    <property type="entry name" value="TM_PBP2"/>
    <property type="match status" value="1"/>
</dbReference>
<keyword evidence="2 7" id="KW-0813">Transport</keyword>
<dbReference type="EMBL" id="NEXD01000009">
    <property type="protein sequence ID" value="PSN86269.1"/>
    <property type="molecule type" value="Genomic_DNA"/>
</dbReference>
<evidence type="ECO:0000256" key="4">
    <source>
        <dbReference type="ARBA" id="ARBA00022692"/>
    </source>
</evidence>
<feature type="transmembrane region" description="Helical" evidence="7">
    <location>
        <begin position="280"/>
        <end position="299"/>
    </location>
</feature>
<evidence type="ECO:0000256" key="1">
    <source>
        <dbReference type="ARBA" id="ARBA00004651"/>
    </source>
</evidence>
<evidence type="ECO:0000313" key="10">
    <source>
        <dbReference type="Proteomes" id="UP000240569"/>
    </source>
</evidence>
<sequence length="351" mass="38847">MKLWAYILRRVVILVPTLIGLTFIVFVLSHSGGPNLVLAEYLNPHLSGSAKQAQIKALIQEFHLNQPIYVQYFYWLLQVLKGNLGYTNTPIYSGPVSQAFELFMPNTLMLSIIASVFTWVIGMPLGVWSAVKKDGVFDQTTRIAALALYSMPFYLIALSLIIIFGVYFRVLPFSGTVNLLLVGSVPWYQNGISYPTHIFIIDAAIHGKYMIALNALEHLILPSLALSLGSLAAFIRLLRSQMLEVFGQDFIRFAYSKGVPEKDIITVHARKNAIIVPLTNFVYLVAFLLGGAVVVESIFNIPGIGYWTTQALLNNDVGGIMGSTLLFGIILVAASLAIDVIYALIDPRVRY</sequence>
<dbReference type="Proteomes" id="UP000240569">
    <property type="component" value="Unassembled WGS sequence"/>
</dbReference>
<evidence type="ECO:0000256" key="5">
    <source>
        <dbReference type="ARBA" id="ARBA00022989"/>
    </source>
</evidence>
<dbReference type="GO" id="GO:0055085">
    <property type="term" value="P:transmembrane transport"/>
    <property type="evidence" value="ECO:0007669"/>
    <property type="project" value="InterPro"/>
</dbReference>
<evidence type="ECO:0000256" key="2">
    <source>
        <dbReference type="ARBA" id="ARBA00022448"/>
    </source>
</evidence>
<evidence type="ECO:0000256" key="3">
    <source>
        <dbReference type="ARBA" id="ARBA00022475"/>
    </source>
</evidence>
<feature type="transmembrane region" description="Helical" evidence="7">
    <location>
        <begin position="108"/>
        <end position="131"/>
    </location>
</feature>
<dbReference type="PANTHER" id="PTHR43163">
    <property type="entry name" value="DIPEPTIDE TRANSPORT SYSTEM PERMEASE PROTEIN DPPB-RELATED"/>
    <property type="match status" value="1"/>
</dbReference>
<accession>A0A2R6AIU2</accession>
<feature type="transmembrane region" description="Helical" evidence="7">
    <location>
        <begin position="7"/>
        <end position="28"/>
    </location>
</feature>
<reference evidence="9 10" key="1">
    <citation type="submission" date="2017-04" db="EMBL/GenBank/DDBJ databases">
        <title>Novel microbial lineages endemic to geothermal iron-oxide mats fill important gaps in the evolutionary history of Archaea.</title>
        <authorList>
            <person name="Jay Z.J."/>
            <person name="Beam J.P."/>
            <person name="Dlakic M."/>
            <person name="Rusch D.B."/>
            <person name="Kozubal M.A."/>
            <person name="Inskeep W.P."/>
        </authorList>
    </citation>
    <scope>NUCLEOTIDE SEQUENCE [LARGE SCALE GENOMIC DNA]</scope>
    <source>
        <strain evidence="9">BE_D</strain>
    </source>
</reference>
<name>A0A2R6AIU2_9ARCH</name>
<dbReference type="Gene3D" id="1.10.3720.10">
    <property type="entry name" value="MetI-like"/>
    <property type="match status" value="1"/>
</dbReference>
<dbReference type="InterPro" id="IPR035906">
    <property type="entry name" value="MetI-like_sf"/>
</dbReference>
<evidence type="ECO:0000259" key="8">
    <source>
        <dbReference type="PROSITE" id="PS50928"/>
    </source>
</evidence>
<feature type="transmembrane region" description="Helical" evidence="7">
    <location>
        <begin position="143"/>
        <end position="168"/>
    </location>
</feature>
<gene>
    <name evidence="9" type="ORF">B9Q02_02950</name>
</gene>
<proteinExistence type="inferred from homology"/>
<evidence type="ECO:0000313" key="9">
    <source>
        <dbReference type="EMBL" id="PSN86269.1"/>
    </source>
</evidence>
<evidence type="ECO:0000256" key="7">
    <source>
        <dbReference type="RuleBase" id="RU363032"/>
    </source>
</evidence>
<dbReference type="AlphaFoldDB" id="A0A2R6AIU2"/>
<dbReference type="GO" id="GO:0005886">
    <property type="term" value="C:plasma membrane"/>
    <property type="evidence" value="ECO:0007669"/>
    <property type="project" value="UniProtKB-SubCell"/>
</dbReference>
<dbReference type="PROSITE" id="PS50928">
    <property type="entry name" value="ABC_TM1"/>
    <property type="match status" value="1"/>
</dbReference>
<feature type="domain" description="ABC transmembrane type-1" evidence="8">
    <location>
        <begin position="104"/>
        <end position="342"/>
    </location>
</feature>
<dbReference type="Pfam" id="PF00528">
    <property type="entry name" value="BPD_transp_1"/>
    <property type="match status" value="1"/>
</dbReference>
<comment type="subcellular location">
    <subcellularLocation>
        <location evidence="1 7">Cell membrane</location>
        <topology evidence="1 7">Multi-pass membrane protein</topology>
    </subcellularLocation>
</comment>
<keyword evidence="4 7" id="KW-0812">Transmembrane</keyword>
<dbReference type="PANTHER" id="PTHR43163:SF6">
    <property type="entry name" value="DIPEPTIDE TRANSPORT SYSTEM PERMEASE PROTEIN DPPB-RELATED"/>
    <property type="match status" value="1"/>
</dbReference>
<feature type="transmembrane region" description="Helical" evidence="7">
    <location>
        <begin position="319"/>
        <end position="345"/>
    </location>
</feature>
<dbReference type="InterPro" id="IPR000515">
    <property type="entry name" value="MetI-like"/>
</dbReference>
<feature type="transmembrane region" description="Helical" evidence="7">
    <location>
        <begin position="219"/>
        <end position="238"/>
    </location>
</feature>
<keyword evidence="5 7" id="KW-1133">Transmembrane helix</keyword>
<protein>
    <submittedName>
        <fullName evidence="9">Peptide ABC transporter permease</fullName>
    </submittedName>
</protein>
<evidence type="ECO:0000256" key="6">
    <source>
        <dbReference type="ARBA" id="ARBA00023136"/>
    </source>
</evidence>
<keyword evidence="3" id="KW-1003">Cell membrane</keyword>
<keyword evidence="6 7" id="KW-0472">Membrane</keyword>
<dbReference type="SUPFAM" id="SSF161098">
    <property type="entry name" value="MetI-like"/>
    <property type="match status" value="1"/>
</dbReference>